<feature type="region of interest" description="Disordered" evidence="1">
    <location>
        <begin position="45"/>
        <end position="77"/>
    </location>
</feature>
<sequence length="145" mass="16039">MTEVMKIANHHLAPPTTNSTNHTINGRDLIEVTSCLHLSSYATSSQLQPVGTDEDVKTSQPASHSVSQSESERQDTHAFINLNPVWKSPALSHHKQQDSDFQHECEVSHFFYTDQKLGVSRKGFPTGLRLSSTASHFAGSILKIK</sequence>
<accession>A0AA85JEU9</accession>
<name>A0AA85JEU9_TRIRE</name>
<feature type="compositionally biased region" description="Polar residues" evidence="1">
    <location>
        <begin position="58"/>
        <end position="69"/>
    </location>
</feature>
<protein>
    <submittedName>
        <fullName evidence="3">Uncharacterized protein</fullName>
    </submittedName>
</protein>
<dbReference type="Proteomes" id="UP000050795">
    <property type="component" value="Unassembled WGS sequence"/>
</dbReference>
<dbReference type="AlphaFoldDB" id="A0AA85JEU9"/>
<proteinExistence type="predicted"/>
<feature type="region of interest" description="Disordered" evidence="1">
    <location>
        <begin position="1"/>
        <end position="23"/>
    </location>
</feature>
<evidence type="ECO:0000313" key="3">
    <source>
        <dbReference type="WBParaSite" id="TREG1_15630.1"/>
    </source>
</evidence>
<reference evidence="2" key="1">
    <citation type="submission" date="2022-06" db="EMBL/GenBank/DDBJ databases">
        <authorList>
            <person name="Berger JAMES D."/>
            <person name="Berger JAMES D."/>
        </authorList>
    </citation>
    <scope>NUCLEOTIDE SEQUENCE [LARGE SCALE GENOMIC DNA]</scope>
</reference>
<keyword evidence="2" id="KW-1185">Reference proteome</keyword>
<organism evidence="2 3">
    <name type="scientific">Trichobilharzia regenti</name>
    <name type="common">Nasal bird schistosome</name>
    <dbReference type="NCBI Taxonomy" id="157069"/>
    <lineage>
        <taxon>Eukaryota</taxon>
        <taxon>Metazoa</taxon>
        <taxon>Spiralia</taxon>
        <taxon>Lophotrochozoa</taxon>
        <taxon>Platyhelminthes</taxon>
        <taxon>Trematoda</taxon>
        <taxon>Digenea</taxon>
        <taxon>Strigeidida</taxon>
        <taxon>Schistosomatoidea</taxon>
        <taxon>Schistosomatidae</taxon>
        <taxon>Trichobilharzia</taxon>
    </lineage>
</organism>
<reference evidence="3" key="2">
    <citation type="submission" date="2023-11" db="UniProtKB">
        <authorList>
            <consortium name="WormBaseParasite"/>
        </authorList>
    </citation>
    <scope>IDENTIFICATION</scope>
</reference>
<evidence type="ECO:0000256" key="1">
    <source>
        <dbReference type="SAM" id="MobiDB-lite"/>
    </source>
</evidence>
<evidence type="ECO:0000313" key="2">
    <source>
        <dbReference type="Proteomes" id="UP000050795"/>
    </source>
</evidence>
<dbReference type="WBParaSite" id="TREG1_15630.1">
    <property type="protein sequence ID" value="TREG1_15630.1"/>
    <property type="gene ID" value="TREG1_15630"/>
</dbReference>